<dbReference type="CDD" id="cd02440">
    <property type="entry name" value="AdoMet_MTases"/>
    <property type="match status" value="1"/>
</dbReference>
<dbReference type="InterPro" id="IPR029063">
    <property type="entry name" value="SAM-dependent_MTases_sf"/>
</dbReference>
<dbReference type="PANTHER" id="PTHR43861">
    <property type="entry name" value="TRANS-ACONITATE 2-METHYLTRANSFERASE-RELATED"/>
    <property type="match status" value="1"/>
</dbReference>
<dbReference type="Gene3D" id="3.40.50.150">
    <property type="entry name" value="Vaccinia Virus protein VP39"/>
    <property type="match status" value="1"/>
</dbReference>
<organism evidence="2">
    <name type="scientific">marine metagenome</name>
    <dbReference type="NCBI Taxonomy" id="408172"/>
    <lineage>
        <taxon>unclassified sequences</taxon>
        <taxon>metagenomes</taxon>
        <taxon>ecological metagenomes</taxon>
    </lineage>
</organism>
<dbReference type="SUPFAM" id="SSF53335">
    <property type="entry name" value="S-adenosyl-L-methionine-dependent methyltransferases"/>
    <property type="match status" value="1"/>
</dbReference>
<feature type="domain" description="Methyltransferase type 11" evidence="1">
    <location>
        <begin position="48"/>
        <end position="135"/>
    </location>
</feature>
<evidence type="ECO:0000259" key="1">
    <source>
        <dbReference type="Pfam" id="PF08241"/>
    </source>
</evidence>
<dbReference type="PANTHER" id="PTHR43861:SF1">
    <property type="entry name" value="TRANS-ACONITATE 2-METHYLTRANSFERASE"/>
    <property type="match status" value="1"/>
</dbReference>
<evidence type="ECO:0000313" key="2">
    <source>
        <dbReference type="EMBL" id="SVD57541.1"/>
    </source>
</evidence>
<dbReference type="GO" id="GO:0008757">
    <property type="term" value="F:S-adenosylmethionine-dependent methyltransferase activity"/>
    <property type="evidence" value="ECO:0007669"/>
    <property type="project" value="InterPro"/>
</dbReference>
<dbReference type="Pfam" id="PF08241">
    <property type="entry name" value="Methyltransf_11"/>
    <property type="match status" value="1"/>
</dbReference>
<dbReference type="InterPro" id="IPR013216">
    <property type="entry name" value="Methyltransf_11"/>
</dbReference>
<gene>
    <name evidence="2" type="ORF">METZ01_LOCUS410395</name>
</gene>
<name>A0A382WHI1_9ZZZZ</name>
<sequence>LESTIIENNNSMTQTWDPGEYARHARFVSELGQPVIDLLNPKRGERVLDLGCGDGALTEKLIAAGCDVVAIDSSPEQVWAALERGIDARILDATDLGFEGEFDAIFSNAVLHWITDADEVLMQIRNALVPGGRLVAEFGGAGCVSAIRNALSTALNHRGIDANRVDPWYFPTGDEYHARL</sequence>
<dbReference type="AlphaFoldDB" id="A0A382WHI1"/>
<protein>
    <recommendedName>
        <fullName evidence="1">Methyltransferase type 11 domain-containing protein</fullName>
    </recommendedName>
</protein>
<feature type="non-terminal residue" evidence="2">
    <location>
        <position position="1"/>
    </location>
</feature>
<reference evidence="2" key="1">
    <citation type="submission" date="2018-05" db="EMBL/GenBank/DDBJ databases">
        <authorList>
            <person name="Lanie J.A."/>
            <person name="Ng W.-L."/>
            <person name="Kazmierczak K.M."/>
            <person name="Andrzejewski T.M."/>
            <person name="Davidsen T.M."/>
            <person name="Wayne K.J."/>
            <person name="Tettelin H."/>
            <person name="Glass J.I."/>
            <person name="Rusch D."/>
            <person name="Podicherti R."/>
            <person name="Tsui H.-C.T."/>
            <person name="Winkler M.E."/>
        </authorList>
    </citation>
    <scope>NUCLEOTIDE SEQUENCE</scope>
</reference>
<accession>A0A382WHI1</accession>
<feature type="non-terminal residue" evidence="2">
    <location>
        <position position="180"/>
    </location>
</feature>
<dbReference type="EMBL" id="UINC01159454">
    <property type="protein sequence ID" value="SVD57541.1"/>
    <property type="molecule type" value="Genomic_DNA"/>
</dbReference>
<proteinExistence type="predicted"/>